<evidence type="ECO:0000313" key="1">
    <source>
        <dbReference type="EMBL" id="MBD2250998.1"/>
    </source>
</evidence>
<comment type="caution">
    <text evidence="1">The sequence shown here is derived from an EMBL/GenBank/DDBJ whole genome shotgun (WGS) entry which is preliminary data.</text>
</comment>
<name>A0ABR8BB10_9NOSO</name>
<proteinExistence type="predicted"/>
<sequence>MLNSIPNYKNWLPNLVSLWLPRSESLSVAHTELQKSIVTLNASNARFIDTLNRLDKTLDANTQAIAKLTEYLDKQDG</sequence>
<gene>
    <name evidence="1" type="ORF">H6G14_06715</name>
</gene>
<protein>
    <submittedName>
        <fullName evidence="1">Uncharacterized protein</fullName>
    </submittedName>
</protein>
<reference evidence="1 2" key="1">
    <citation type="journal article" date="2020" name="ISME J.">
        <title>Comparative genomics reveals insights into cyanobacterial evolution and habitat adaptation.</title>
        <authorList>
            <person name="Chen M.Y."/>
            <person name="Teng W.K."/>
            <person name="Zhao L."/>
            <person name="Hu C.X."/>
            <person name="Zhou Y.K."/>
            <person name="Han B.P."/>
            <person name="Song L.R."/>
            <person name="Shu W.S."/>
        </authorList>
    </citation>
    <scope>NUCLEOTIDE SEQUENCE [LARGE SCALE GENOMIC DNA]</scope>
    <source>
        <strain evidence="1 2">FACHB-3921</strain>
    </source>
</reference>
<evidence type="ECO:0000313" key="2">
    <source>
        <dbReference type="Proteomes" id="UP000621307"/>
    </source>
</evidence>
<accession>A0ABR8BB10</accession>
<keyword evidence="2" id="KW-1185">Reference proteome</keyword>
<dbReference type="EMBL" id="JACJQL010000006">
    <property type="protein sequence ID" value="MBD2250998.1"/>
    <property type="molecule type" value="Genomic_DNA"/>
</dbReference>
<dbReference type="Proteomes" id="UP000621307">
    <property type="component" value="Unassembled WGS sequence"/>
</dbReference>
<organism evidence="1 2">
    <name type="scientific">Nostoc parmelioides FACHB-3921</name>
    <dbReference type="NCBI Taxonomy" id="2692909"/>
    <lineage>
        <taxon>Bacteria</taxon>
        <taxon>Bacillati</taxon>
        <taxon>Cyanobacteriota</taxon>
        <taxon>Cyanophyceae</taxon>
        <taxon>Nostocales</taxon>
        <taxon>Nostocaceae</taxon>
        <taxon>Nostoc</taxon>
    </lineage>
</organism>
<dbReference type="RefSeq" id="WP_190566321.1">
    <property type="nucleotide sequence ID" value="NZ_JACJQL010000006.1"/>
</dbReference>